<dbReference type="Proteomes" id="UP001227192">
    <property type="component" value="Unassembled WGS sequence"/>
</dbReference>
<reference evidence="2" key="2">
    <citation type="journal article" date="2016" name="Fungal Biol.">
        <title>Ochratoxin A production by Penicillium thymicola.</title>
        <authorList>
            <person name="Nguyen H.D.T."/>
            <person name="McMullin D.R."/>
            <person name="Ponomareva E."/>
            <person name="Riley R."/>
            <person name="Pomraning K.R."/>
            <person name="Baker S.E."/>
            <person name="Seifert K.A."/>
        </authorList>
    </citation>
    <scope>NUCLEOTIDE SEQUENCE</scope>
    <source>
        <strain evidence="2">DAOM 180753</strain>
    </source>
</reference>
<reference evidence="2" key="1">
    <citation type="submission" date="2015-06" db="EMBL/GenBank/DDBJ databases">
        <authorList>
            <person name="Nguyen H."/>
        </authorList>
    </citation>
    <scope>NUCLEOTIDE SEQUENCE</scope>
    <source>
        <strain evidence="2">DAOM 180753</strain>
    </source>
</reference>
<comment type="caution">
    <text evidence="2">The sequence shown here is derived from an EMBL/GenBank/DDBJ whole genome shotgun (WGS) entry which is preliminary data.</text>
</comment>
<organism evidence="2 3">
    <name type="scientific">Penicillium thymicola</name>
    <dbReference type="NCBI Taxonomy" id="293382"/>
    <lineage>
        <taxon>Eukaryota</taxon>
        <taxon>Fungi</taxon>
        <taxon>Dikarya</taxon>
        <taxon>Ascomycota</taxon>
        <taxon>Pezizomycotina</taxon>
        <taxon>Eurotiomycetes</taxon>
        <taxon>Eurotiomycetidae</taxon>
        <taxon>Eurotiales</taxon>
        <taxon>Aspergillaceae</taxon>
        <taxon>Penicillium</taxon>
    </lineage>
</organism>
<keyword evidence="3" id="KW-1185">Reference proteome</keyword>
<evidence type="ECO:0000256" key="1">
    <source>
        <dbReference type="SAM" id="MobiDB-lite"/>
    </source>
</evidence>
<name>A0AAI9X6R7_PENTH</name>
<gene>
    <name evidence="2" type="ORF">VN97_g7772</name>
</gene>
<protein>
    <submittedName>
        <fullName evidence="2">Uncharacterized protein</fullName>
    </submittedName>
</protein>
<dbReference type="EMBL" id="LACB01000258">
    <property type="protein sequence ID" value="KAJ9485579.1"/>
    <property type="molecule type" value="Genomic_DNA"/>
</dbReference>
<evidence type="ECO:0000313" key="2">
    <source>
        <dbReference type="EMBL" id="KAJ9485579.1"/>
    </source>
</evidence>
<feature type="region of interest" description="Disordered" evidence="1">
    <location>
        <begin position="35"/>
        <end position="68"/>
    </location>
</feature>
<sequence>MNTTSEANGEWKEIVTKIKSAAKTLQFELREKMEDDTITSCESSLGSDDERNTTSNGPAAPIIPHSLSTPETANPIVLVCPTRDHVFNGRSRDNQRADQAIDLYIDQSIDQHNDIHNDTPTRLHGSTEPVVTTHGKLCLWCEHEGTTYESEDIQQLQDKDYDYNSEYEDHSHRNHHNNRQDDPIMREYAQGFKRFTRELDLQIPYSDEELFDSESEYLMTLQESPSKVHSFCDSHLSLPSDLEQGLLDSGDNSEWCVDRGSPINLVDFGTPSISMEDPSGTLDNDRISTQNTLSNFRFPWNHTAYDEVPDDGFGGQRALQYQWPSNDEMRVETLRQMSVEALRQIENQSTTHFDHQEKMDVLMYDGNTWNQV</sequence>
<dbReference type="AlphaFoldDB" id="A0AAI9X6R7"/>
<evidence type="ECO:0000313" key="3">
    <source>
        <dbReference type="Proteomes" id="UP001227192"/>
    </source>
</evidence>
<proteinExistence type="predicted"/>
<accession>A0AAI9X6R7</accession>